<evidence type="ECO:0000256" key="1">
    <source>
        <dbReference type="ARBA" id="ARBA00023239"/>
    </source>
</evidence>
<dbReference type="SUPFAM" id="SSF51556">
    <property type="entry name" value="Metallo-dependent hydrolases"/>
    <property type="match status" value="1"/>
</dbReference>
<comment type="caution">
    <text evidence="3">The sequence shown here is derived from an EMBL/GenBank/DDBJ whole genome shotgun (WGS) entry which is preliminary data.</text>
</comment>
<evidence type="ECO:0000259" key="2">
    <source>
        <dbReference type="Pfam" id="PF04909"/>
    </source>
</evidence>
<sequence length="247" mass="28823">MKATQSIGDFYSIPMRYEGFPHVLVESGRRIGVKKYLVCSTATKPEQVESINDFIYEKCKKYPEFFGFGTLHQHTPDYEAEIERIKSYGLHGIKLHPDFQRFHIDDPKMIPVYRAIAREKLPVLFHMGDAHFDYSAPRRLANVMQQVPDLIAVAAHFGGYNEWDEADKWLKIPNVYYDTSSSLFALSKEKALKMIDHFGVEKFFFGTDFPMWDHVEELNRFLALGLSEEENDMILYKNFERLFGITI</sequence>
<accession>A0A926EQN0</accession>
<dbReference type="Proteomes" id="UP000623678">
    <property type="component" value="Unassembled WGS sequence"/>
</dbReference>
<dbReference type="GO" id="GO:0019748">
    <property type="term" value="P:secondary metabolic process"/>
    <property type="evidence" value="ECO:0007669"/>
    <property type="project" value="TreeGrafter"/>
</dbReference>
<dbReference type="PANTHER" id="PTHR21240">
    <property type="entry name" value="2-AMINO-3-CARBOXYLMUCONATE-6-SEMIALDEHYDE DECARBOXYLASE"/>
    <property type="match status" value="1"/>
</dbReference>
<dbReference type="AlphaFoldDB" id="A0A926EQN0"/>
<evidence type="ECO:0000313" key="3">
    <source>
        <dbReference type="EMBL" id="MBC8586388.1"/>
    </source>
</evidence>
<dbReference type="GO" id="GO:0016831">
    <property type="term" value="F:carboxy-lyase activity"/>
    <property type="evidence" value="ECO:0007669"/>
    <property type="project" value="InterPro"/>
</dbReference>
<protein>
    <submittedName>
        <fullName evidence="3">Amidohydrolase family protein</fullName>
    </submittedName>
</protein>
<organism evidence="3 4">
    <name type="scientific">Youxingia wuxianensis</name>
    <dbReference type="NCBI Taxonomy" id="2763678"/>
    <lineage>
        <taxon>Bacteria</taxon>
        <taxon>Bacillati</taxon>
        <taxon>Bacillota</taxon>
        <taxon>Clostridia</taxon>
        <taxon>Eubacteriales</taxon>
        <taxon>Oscillospiraceae</taxon>
        <taxon>Youxingia</taxon>
    </lineage>
</organism>
<dbReference type="InterPro" id="IPR006680">
    <property type="entry name" value="Amidohydro-rel"/>
</dbReference>
<dbReference type="GO" id="GO:0016787">
    <property type="term" value="F:hydrolase activity"/>
    <property type="evidence" value="ECO:0007669"/>
    <property type="project" value="InterPro"/>
</dbReference>
<proteinExistence type="predicted"/>
<dbReference type="InterPro" id="IPR032465">
    <property type="entry name" value="ACMSD"/>
</dbReference>
<evidence type="ECO:0000313" key="4">
    <source>
        <dbReference type="Proteomes" id="UP000623678"/>
    </source>
</evidence>
<reference evidence="3" key="1">
    <citation type="submission" date="2020-08" db="EMBL/GenBank/DDBJ databases">
        <title>Genome public.</title>
        <authorList>
            <person name="Liu C."/>
            <person name="Sun Q."/>
        </authorList>
    </citation>
    <scope>NUCLEOTIDE SEQUENCE</scope>
    <source>
        <strain evidence="3">NSJ-64</strain>
    </source>
</reference>
<name>A0A926EQN0_9FIRM</name>
<gene>
    <name evidence="3" type="ORF">H8705_12435</name>
</gene>
<dbReference type="Gene3D" id="3.20.20.140">
    <property type="entry name" value="Metal-dependent hydrolases"/>
    <property type="match status" value="1"/>
</dbReference>
<feature type="domain" description="Amidohydrolase-related" evidence="2">
    <location>
        <begin position="45"/>
        <end position="245"/>
    </location>
</feature>
<dbReference type="EMBL" id="JACRTD010000010">
    <property type="protein sequence ID" value="MBC8586388.1"/>
    <property type="molecule type" value="Genomic_DNA"/>
</dbReference>
<dbReference type="PANTHER" id="PTHR21240:SF28">
    <property type="entry name" value="ISO-OROTATE DECARBOXYLASE (EUROFUNG)"/>
    <property type="match status" value="1"/>
</dbReference>
<keyword evidence="1" id="KW-0456">Lyase</keyword>
<dbReference type="Pfam" id="PF04909">
    <property type="entry name" value="Amidohydro_2"/>
    <property type="match status" value="1"/>
</dbReference>
<dbReference type="GO" id="GO:0005737">
    <property type="term" value="C:cytoplasm"/>
    <property type="evidence" value="ECO:0007669"/>
    <property type="project" value="TreeGrafter"/>
</dbReference>
<keyword evidence="4" id="KW-1185">Reference proteome</keyword>
<dbReference type="CDD" id="cd01292">
    <property type="entry name" value="metallo-dependent_hydrolases"/>
    <property type="match status" value="1"/>
</dbReference>
<dbReference type="InterPro" id="IPR032466">
    <property type="entry name" value="Metal_Hydrolase"/>
</dbReference>